<keyword evidence="1" id="KW-0808">Transferase</keyword>
<keyword evidence="2" id="KW-1185">Reference proteome</keyword>
<name>A0ACC2TYL5_9FUNG</name>
<gene>
    <name evidence="1" type="primary">RBK1_2</name>
    <name evidence="1" type="ORF">DSO57_1033990</name>
</gene>
<dbReference type="Proteomes" id="UP001165960">
    <property type="component" value="Unassembled WGS sequence"/>
</dbReference>
<sequence length="343" mass="36355">MSAPRVLSFGSVNIDHVYSVDDFNRAGETKAAQSYTKLAGGKGANQSVALAKAGAGCFHAGKIGTDGEFIREFMVQAGVDCTHLISSPTTTTGTAFIQVSEKTKQNSILIWGGGNSALTKADVDTVFKSENEKWSAQDWLVVQNELSLTPYIVEKASERGMKVVYNPAPMDADLMEAISWDKVDVLVLNESEAIELLDSMGGDLNLFPSDLEDYTIEHWTFLATEISSAKFSLGGVDWIVITLGSKGAVSVRPTSNGDAYYSPAAALPAPLKDTTGAGDTFLGFLVSYLASHASVKTRKIPIDTMGDAIKFAAAASALAVTRAGAMQSIPSISDVIDSFPALF</sequence>
<reference evidence="1" key="1">
    <citation type="submission" date="2022-04" db="EMBL/GenBank/DDBJ databases">
        <title>Genome of the entomopathogenic fungus Entomophthora muscae.</title>
        <authorList>
            <person name="Elya C."/>
            <person name="Lovett B.R."/>
            <person name="Lee E."/>
            <person name="Macias A.M."/>
            <person name="Hajek A.E."/>
            <person name="De Bivort B.L."/>
            <person name="Kasson M.T."/>
            <person name="De Fine Licht H.H."/>
            <person name="Stajich J.E."/>
        </authorList>
    </citation>
    <scope>NUCLEOTIDE SEQUENCE</scope>
    <source>
        <strain evidence="1">Berkeley</strain>
    </source>
</reference>
<proteinExistence type="predicted"/>
<dbReference type="EMBL" id="QTSX02001696">
    <property type="protein sequence ID" value="KAJ9079581.1"/>
    <property type="molecule type" value="Genomic_DNA"/>
</dbReference>
<evidence type="ECO:0000313" key="2">
    <source>
        <dbReference type="Proteomes" id="UP001165960"/>
    </source>
</evidence>
<accession>A0ACC2TYL5</accession>
<dbReference type="EC" id="2.7.1.15" evidence="1"/>
<organism evidence="1 2">
    <name type="scientific">Entomophthora muscae</name>
    <dbReference type="NCBI Taxonomy" id="34485"/>
    <lineage>
        <taxon>Eukaryota</taxon>
        <taxon>Fungi</taxon>
        <taxon>Fungi incertae sedis</taxon>
        <taxon>Zoopagomycota</taxon>
        <taxon>Entomophthoromycotina</taxon>
        <taxon>Entomophthoromycetes</taxon>
        <taxon>Entomophthorales</taxon>
        <taxon>Entomophthoraceae</taxon>
        <taxon>Entomophthora</taxon>
    </lineage>
</organism>
<protein>
    <submittedName>
        <fullName evidence="1">Ribokinase</fullName>
        <ecNumber evidence="1">2.7.1.15</ecNumber>
    </submittedName>
</protein>
<evidence type="ECO:0000313" key="1">
    <source>
        <dbReference type="EMBL" id="KAJ9079581.1"/>
    </source>
</evidence>
<comment type="caution">
    <text evidence="1">The sequence shown here is derived from an EMBL/GenBank/DDBJ whole genome shotgun (WGS) entry which is preliminary data.</text>
</comment>